<dbReference type="InterPro" id="IPR013785">
    <property type="entry name" value="Aldolase_TIM"/>
</dbReference>
<evidence type="ECO:0000256" key="8">
    <source>
        <dbReference type="ARBA" id="ARBA00023235"/>
    </source>
</evidence>
<feature type="domain" description="N-(5'phosphoribosyl) anthranilate isomerase (PRAI)" evidence="10">
    <location>
        <begin position="5"/>
        <end position="208"/>
    </location>
</feature>
<dbReference type="Proteomes" id="UP000192656">
    <property type="component" value="Unassembled WGS sequence"/>
</dbReference>
<dbReference type="NCBIfam" id="NF002295">
    <property type="entry name" value="PRK01222.1-1"/>
    <property type="match status" value="1"/>
</dbReference>
<dbReference type="OrthoDB" id="9796196at2"/>
<dbReference type="GO" id="GO:0000162">
    <property type="term" value="P:L-tryptophan biosynthetic process"/>
    <property type="evidence" value="ECO:0007669"/>
    <property type="project" value="UniProtKB-UniRule"/>
</dbReference>
<name>A0A1W2A0L4_9HYPH</name>
<evidence type="ECO:0000256" key="5">
    <source>
        <dbReference type="ARBA" id="ARBA00022605"/>
    </source>
</evidence>
<dbReference type="InterPro" id="IPR001240">
    <property type="entry name" value="PRAI_dom"/>
</dbReference>
<keyword evidence="6 9" id="KW-0822">Tryptophan biosynthesis</keyword>
<accession>A0A1W2A0L4</accession>
<dbReference type="EMBL" id="FWXR01000003">
    <property type="protein sequence ID" value="SMC54245.1"/>
    <property type="molecule type" value="Genomic_DNA"/>
</dbReference>
<evidence type="ECO:0000256" key="6">
    <source>
        <dbReference type="ARBA" id="ARBA00022822"/>
    </source>
</evidence>
<dbReference type="HAMAP" id="MF_00135">
    <property type="entry name" value="PRAI"/>
    <property type="match status" value="1"/>
</dbReference>
<dbReference type="UniPathway" id="UPA00035">
    <property type="reaction ID" value="UER00042"/>
</dbReference>
<dbReference type="AlphaFoldDB" id="A0A1W2A0L4"/>
<comment type="pathway">
    <text evidence="2 9">Amino-acid biosynthesis; L-tryptophan biosynthesis; L-tryptophan from chorismate: step 3/5.</text>
</comment>
<dbReference type="Pfam" id="PF00697">
    <property type="entry name" value="PRAI"/>
    <property type="match status" value="1"/>
</dbReference>
<keyword evidence="7 9" id="KW-0057">Aromatic amino acid biosynthesis</keyword>
<evidence type="ECO:0000259" key="10">
    <source>
        <dbReference type="Pfam" id="PF00697"/>
    </source>
</evidence>
<dbReference type="STRING" id="937218.SAMN06297251_103276"/>
<comment type="similarity">
    <text evidence="9">Belongs to the TrpF family.</text>
</comment>
<evidence type="ECO:0000256" key="9">
    <source>
        <dbReference type="HAMAP-Rule" id="MF_00135"/>
    </source>
</evidence>
<evidence type="ECO:0000256" key="4">
    <source>
        <dbReference type="ARBA" id="ARBA00022272"/>
    </source>
</evidence>
<dbReference type="Gene3D" id="3.20.20.70">
    <property type="entry name" value="Aldolase class I"/>
    <property type="match status" value="1"/>
</dbReference>
<proteinExistence type="inferred from homology"/>
<reference evidence="11 12" key="1">
    <citation type="submission" date="2017-04" db="EMBL/GenBank/DDBJ databases">
        <authorList>
            <person name="Afonso C.L."/>
            <person name="Miller P.J."/>
            <person name="Scott M.A."/>
            <person name="Spackman E."/>
            <person name="Goraichik I."/>
            <person name="Dimitrov K.M."/>
            <person name="Suarez D.L."/>
            <person name="Swayne D.E."/>
        </authorList>
    </citation>
    <scope>NUCLEOTIDE SEQUENCE [LARGE SCALE GENOMIC DNA]</scope>
    <source>
        <strain evidence="11 12">CGMCC 1.10972</strain>
    </source>
</reference>
<dbReference type="CDD" id="cd00405">
    <property type="entry name" value="PRAI"/>
    <property type="match status" value="1"/>
</dbReference>
<evidence type="ECO:0000256" key="2">
    <source>
        <dbReference type="ARBA" id="ARBA00004664"/>
    </source>
</evidence>
<organism evidence="11 12">
    <name type="scientific">Fulvimarina manganoxydans</name>
    <dbReference type="NCBI Taxonomy" id="937218"/>
    <lineage>
        <taxon>Bacteria</taxon>
        <taxon>Pseudomonadati</taxon>
        <taxon>Pseudomonadota</taxon>
        <taxon>Alphaproteobacteria</taxon>
        <taxon>Hyphomicrobiales</taxon>
        <taxon>Aurantimonadaceae</taxon>
        <taxon>Fulvimarina</taxon>
    </lineage>
</organism>
<dbReference type="PANTHER" id="PTHR42894:SF1">
    <property type="entry name" value="N-(5'-PHOSPHORIBOSYL)ANTHRANILATE ISOMERASE"/>
    <property type="match status" value="1"/>
</dbReference>
<evidence type="ECO:0000256" key="1">
    <source>
        <dbReference type="ARBA" id="ARBA00001164"/>
    </source>
</evidence>
<dbReference type="PANTHER" id="PTHR42894">
    <property type="entry name" value="N-(5'-PHOSPHORIBOSYL)ANTHRANILATE ISOMERASE"/>
    <property type="match status" value="1"/>
</dbReference>
<evidence type="ECO:0000313" key="11">
    <source>
        <dbReference type="EMBL" id="SMC54245.1"/>
    </source>
</evidence>
<evidence type="ECO:0000256" key="7">
    <source>
        <dbReference type="ARBA" id="ARBA00023141"/>
    </source>
</evidence>
<keyword evidence="8 9" id="KW-0413">Isomerase</keyword>
<dbReference type="GO" id="GO:0004640">
    <property type="term" value="F:phosphoribosylanthranilate isomerase activity"/>
    <property type="evidence" value="ECO:0007669"/>
    <property type="project" value="UniProtKB-UniRule"/>
</dbReference>
<keyword evidence="5 9" id="KW-0028">Amino-acid biosynthesis</keyword>
<evidence type="ECO:0000256" key="3">
    <source>
        <dbReference type="ARBA" id="ARBA00012572"/>
    </source>
</evidence>
<dbReference type="InterPro" id="IPR044643">
    <property type="entry name" value="TrpF_fam"/>
</dbReference>
<dbReference type="RefSeq" id="WP_084409083.1">
    <property type="nucleotide sequence ID" value="NZ_FWXR01000003.1"/>
</dbReference>
<dbReference type="EC" id="5.3.1.24" evidence="3 9"/>
<sequence>MTLDVKICGLKSPEALDAAILRGASHVGFVHFERSPRHLALSAMAELAEIARGRAQIVIVTVDPGDDLVDKICGEVRPDWLQLHGKESPERVAAIKDRSGLKVMKALAVSTYDDLLPVDAYRPVADALLLDSKRPKGSVLPGGNGLSFDWQILAALDPAIGFMLSGGLNADNVSDALRIARPAGLDISSGVESAPGVKDIGRIHAFFDALERSLERAA</sequence>
<gene>
    <name evidence="9" type="primary">trpF</name>
    <name evidence="11" type="ORF">SAMN06297251_103276</name>
</gene>
<comment type="catalytic activity">
    <reaction evidence="1 9">
        <text>N-(5-phospho-beta-D-ribosyl)anthranilate = 1-(2-carboxyphenylamino)-1-deoxy-D-ribulose 5-phosphate</text>
        <dbReference type="Rhea" id="RHEA:21540"/>
        <dbReference type="ChEBI" id="CHEBI:18277"/>
        <dbReference type="ChEBI" id="CHEBI:58613"/>
        <dbReference type="EC" id="5.3.1.24"/>
    </reaction>
</comment>
<evidence type="ECO:0000313" key="12">
    <source>
        <dbReference type="Proteomes" id="UP000192656"/>
    </source>
</evidence>
<dbReference type="InterPro" id="IPR011060">
    <property type="entry name" value="RibuloseP-bd_barrel"/>
</dbReference>
<dbReference type="SUPFAM" id="SSF51366">
    <property type="entry name" value="Ribulose-phoshate binding barrel"/>
    <property type="match status" value="1"/>
</dbReference>
<protein>
    <recommendedName>
        <fullName evidence="4 9">N-(5'-phosphoribosyl)anthranilate isomerase</fullName>
        <shortName evidence="9">PRAI</shortName>
        <ecNumber evidence="3 9">5.3.1.24</ecNumber>
    </recommendedName>
</protein>
<keyword evidence="12" id="KW-1185">Reference proteome</keyword>